<evidence type="ECO:0000256" key="6">
    <source>
        <dbReference type="ARBA" id="ARBA00022753"/>
    </source>
</evidence>
<dbReference type="InterPro" id="IPR008936">
    <property type="entry name" value="Rho_GTPase_activation_prot"/>
</dbReference>
<keyword evidence="4" id="KW-0343">GTPase activation</keyword>
<dbReference type="AlphaFoldDB" id="A0A6I9XBD8"/>
<dbReference type="GO" id="GO:0005096">
    <property type="term" value="F:GTPase activator activity"/>
    <property type="evidence" value="ECO:0007669"/>
    <property type="project" value="UniProtKB-KW"/>
</dbReference>
<evidence type="ECO:0000256" key="4">
    <source>
        <dbReference type="ARBA" id="ARBA00022468"/>
    </source>
</evidence>
<evidence type="ECO:0000259" key="16">
    <source>
        <dbReference type="PROSITE" id="PS50238"/>
    </source>
</evidence>
<evidence type="ECO:0000256" key="13">
    <source>
        <dbReference type="ARBA" id="ARBA00074989"/>
    </source>
</evidence>
<dbReference type="GO" id="GO:0055037">
    <property type="term" value="C:recycling endosome"/>
    <property type="evidence" value="ECO:0007669"/>
    <property type="project" value="UniProtKB-SubCell"/>
</dbReference>
<dbReference type="PANTHER" id="PTHR14130">
    <property type="entry name" value="3BP-1 RELATED RHOGAP"/>
    <property type="match status" value="1"/>
</dbReference>
<dbReference type="GO" id="GO:0032956">
    <property type="term" value="P:regulation of actin cytoskeleton organization"/>
    <property type="evidence" value="ECO:0007669"/>
    <property type="project" value="TreeGrafter"/>
</dbReference>
<gene>
    <name evidence="19" type="primary">ARHGAP44</name>
</gene>
<keyword evidence="8" id="KW-0966">Cell projection</keyword>
<dbReference type="PANTHER" id="PTHR14130:SF13">
    <property type="entry name" value="RHO GTPASE-ACTIVATING PROTEIN 44"/>
    <property type="match status" value="1"/>
</dbReference>
<sequence length="878" mass="96416">MKKQFNRMRQLANQTVGRAEKTEVLNEDLLQVEKRLELVKQVSHSTHKKLMACLQGQQGSDSDKRSKKLPLTSLAQCLMEGSAILGDDSLLGKMLKLCGEAEDKLAQQLIHFELEVERDVIEPLFVLAEVEIPNIQKQRKHLAKLVLDMDSSRTRWQQSAKSSGLSSNLQPSGAKADALREEMEEAANRVEICRDQLSADMYNFVAKEIDYANYFQTLIEVQAEYHRKSLALLQNVLPQIKAQQEAWIEKPSFGKPLEEHLAFSGREISFPIEACVTMLLECGMQEEGLFRVAPSASKLKKLKTALDCCVVDVQEYSTDPHAIAGALKSYLRELPEPLMTFELYEEWIQASNIQDQDKRLQALWNALEKLPKASYNNLRYLIKFLANLTEYQEANKMTPSNIAIVLGPNLLWPQTEGNITEMMATVSLQIVAIIEPLIQHADWFFPGDIEFNLTGNYGSPVHVNHNANYNSMPSPDMDHADHKHSDQTRRPLSVATDNMMLEFYKKDGTDGVSSNWSDSCYIYPSPEDDKSPLYPHYSSFYPYPLRTSPCTRPEPPLPPYHWAGNNPTLPPPCSPSCSSSPSFQSFDINFLHLPKQISLTELHGPETNLSFVTTKTAFTLSKPNPPGTLPYSSSMSVSSPWVSCTCARDRGAGLTSTLKTKELSLVSGQKGSPACSHTTPGGGTAQQPPGPTAQLSTEQSPHTLRKVSKKLTPLPAKGPYGQSGGMSDPSTGQPSPASLSPTPPSTPSPYGLSYPPGYSLSSGPLSPAAAPSLSSPPSLTSTLTKSRPTPKPRQRPTLPPPQPPTSSASGSSPQSTEHTILDDMSPGESMSTDLAHLDIPSIHVEVDATLHLDPSGQVQRHPVPGKISSEEDSESTAL</sequence>
<protein>
    <recommendedName>
        <fullName evidence="12">Rho GTPase-activating protein 44</fullName>
    </recommendedName>
    <alternativeName>
        <fullName evidence="13">Rho-type GTPase-activating protein RICH2</fullName>
    </alternativeName>
    <alternativeName>
        <fullName evidence="14">RhoGAP interacting with CIP4 homologs protein 2</fullName>
    </alternativeName>
</protein>
<dbReference type="Pfam" id="PF00620">
    <property type="entry name" value="RhoGAP"/>
    <property type="match status" value="1"/>
</dbReference>
<dbReference type="GO" id="GO:0098886">
    <property type="term" value="P:modification of dendritic spine"/>
    <property type="evidence" value="ECO:0007669"/>
    <property type="project" value="TreeGrafter"/>
</dbReference>
<keyword evidence="7" id="KW-0770">Synapse</keyword>
<organism evidence="18 19">
    <name type="scientific">Thamnophis sirtalis</name>
    <dbReference type="NCBI Taxonomy" id="35019"/>
    <lineage>
        <taxon>Eukaryota</taxon>
        <taxon>Metazoa</taxon>
        <taxon>Chordata</taxon>
        <taxon>Craniata</taxon>
        <taxon>Vertebrata</taxon>
        <taxon>Euteleostomi</taxon>
        <taxon>Lepidosauria</taxon>
        <taxon>Squamata</taxon>
        <taxon>Bifurcata</taxon>
        <taxon>Unidentata</taxon>
        <taxon>Episquamata</taxon>
        <taxon>Toxicofera</taxon>
        <taxon>Serpentes</taxon>
        <taxon>Colubroidea</taxon>
        <taxon>Colubridae</taxon>
        <taxon>Natricinae</taxon>
        <taxon>Thamnophis</taxon>
    </lineage>
</organism>
<dbReference type="OrthoDB" id="19923at2759"/>
<dbReference type="PROSITE" id="PS50238">
    <property type="entry name" value="RHOGAP"/>
    <property type="match status" value="1"/>
</dbReference>
<dbReference type="Proteomes" id="UP000504617">
    <property type="component" value="Unplaced"/>
</dbReference>
<evidence type="ECO:0000259" key="17">
    <source>
        <dbReference type="PROSITE" id="PS51021"/>
    </source>
</evidence>
<dbReference type="InterPro" id="IPR004148">
    <property type="entry name" value="BAR_dom"/>
</dbReference>
<accession>A0A6I9XBD8</accession>
<proteinExistence type="predicted"/>
<dbReference type="InterPro" id="IPR000198">
    <property type="entry name" value="RhoGAP_dom"/>
</dbReference>
<dbReference type="FunFam" id="1.10.555.10:FF:000001">
    <property type="entry name" value="Rho GTPase activating protein 44"/>
    <property type="match status" value="1"/>
</dbReference>
<name>A0A6I9XBD8_9SAUR</name>
<feature type="region of interest" description="Disordered" evidence="15">
    <location>
        <begin position="664"/>
        <end position="836"/>
    </location>
</feature>
<dbReference type="SMART" id="SM00324">
    <property type="entry name" value="RhoGAP"/>
    <property type="match status" value="1"/>
</dbReference>
<evidence type="ECO:0000256" key="8">
    <source>
        <dbReference type="ARBA" id="ARBA00023273"/>
    </source>
</evidence>
<feature type="compositionally biased region" description="Basic and acidic residues" evidence="15">
    <location>
        <begin position="476"/>
        <end position="489"/>
    </location>
</feature>
<dbReference type="GO" id="GO:0043197">
    <property type="term" value="C:dendritic spine"/>
    <property type="evidence" value="ECO:0007669"/>
    <property type="project" value="UniProtKB-SubCell"/>
</dbReference>
<feature type="region of interest" description="Disordered" evidence="15">
    <location>
        <begin position="848"/>
        <end position="878"/>
    </location>
</feature>
<dbReference type="GeneID" id="106540516"/>
<evidence type="ECO:0000313" key="18">
    <source>
        <dbReference type="Proteomes" id="UP000504617"/>
    </source>
</evidence>
<evidence type="ECO:0000256" key="7">
    <source>
        <dbReference type="ARBA" id="ARBA00023018"/>
    </source>
</evidence>
<evidence type="ECO:0000256" key="10">
    <source>
        <dbReference type="ARBA" id="ARBA00059236"/>
    </source>
</evidence>
<dbReference type="Gene3D" id="1.20.1270.60">
    <property type="entry name" value="Arfaptin homology (AH) domain/BAR domain"/>
    <property type="match status" value="1"/>
</dbReference>
<comment type="subunit">
    <text evidence="11">Interacts with BST2 (via cytoplasmic domain). Interacts (probably via PDZ-binding motif) with SHANK3 (via PDZ domain); the interaction takes place in dendritic spines and promotes GRIA1 exocytosis.</text>
</comment>
<dbReference type="SUPFAM" id="SSF48350">
    <property type="entry name" value="GTPase activation domain, GAP"/>
    <property type="match status" value="1"/>
</dbReference>
<dbReference type="GO" id="GO:0048786">
    <property type="term" value="C:presynaptic active zone"/>
    <property type="evidence" value="ECO:0007669"/>
    <property type="project" value="TreeGrafter"/>
</dbReference>
<feature type="domain" description="Rho-GAP" evidence="16">
    <location>
        <begin position="255"/>
        <end position="445"/>
    </location>
</feature>
<dbReference type="InterPro" id="IPR027267">
    <property type="entry name" value="AH/BAR_dom_sf"/>
</dbReference>
<dbReference type="SMART" id="SM00721">
    <property type="entry name" value="BAR"/>
    <property type="match status" value="1"/>
</dbReference>
<comment type="subcellular location">
    <subcellularLocation>
        <location evidence="2">Cell projection</location>
        <location evidence="2">Dendrite</location>
    </subcellularLocation>
    <subcellularLocation>
        <location evidence="3">Cell projection</location>
        <location evidence="3">Dendritic spine</location>
    </subcellularLocation>
    <subcellularLocation>
        <location evidence="9">Presynapse</location>
    </subcellularLocation>
    <subcellularLocation>
        <location evidence="1">Recycling endosome</location>
    </subcellularLocation>
</comment>
<evidence type="ECO:0000256" key="15">
    <source>
        <dbReference type="SAM" id="MobiDB-lite"/>
    </source>
</evidence>
<dbReference type="CTD" id="9912"/>
<dbReference type="Gene3D" id="1.10.555.10">
    <property type="entry name" value="Rho GTPase activation protein"/>
    <property type="match status" value="1"/>
</dbReference>
<evidence type="ECO:0000256" key="3">
    <source>
        <dbReference type="ARBA" id="ARBA00004552"/>
    </source>
</evidence>
<evidence type="ECO:0000256" key="11">
    <source>
        <dbReference type="ARBA" id="ARBA00063387"/>
    </source>
</evidence>
<reference evidence="19" key="1">
    <citation type="submission" date="2025-08" db="UniProtKB">
        <authorList>
            <consortium name="RefSeq"/>
        </authorList>
    </citation>
    <scope>IDENTIFICATION</scope>
    <source>
        <tissue evidence="19">Skeletal muscle</tissue>
    </source>
</reference>
<feature type="region of interest" description="Disordered" evidence="15">
    <location>
        <begin position="466"/>
        <end position="490"/>
    </location>
</feature>
<dbReference type="GO" id="GO:0031256">
    <property type="term" value="C:leading edge membrane"/>
    <property type="evidence" value="ECO:0007669"/>
    <property type="project" value="TreeGrafter"/>
</dbReference>
<evidence type="ECO:0000256" key="5">
    <source>
        <dbReference type="ARBA" id="ARBA00022553"/>
    </source>
</evidence>
<dbReference type="FunFam" id="1.20.1270.60:FF:000018">
    <property type="entry name" value="Rho GTPase activating protein 44"/>
    <property type="match status" value="1"/>
</dbReference>
<dbReference type="GO" id="GO:0035021">
    <property type="term" value="P:negative regulation of Rac protein signal transduction"/>
    <property type="evidence" value="ECO:0007669"/>
    <property type="project" value="TreeGrafter"/>
</dbReference>
<evidence type="ECO:0000313" key="19">
    <source>
        <dbReference type="RefSeq" id="XP_013911152.1"/>
    </source>
</evidence>
<dbReference type="GO" id="GO:0007165">
    <property type="term" value="P:signal transduction"/>
    <property type="evidence" value="ECO:0007669"/>
    <property type="project" value="InterPro"/>
</dbReference>
<evidence type="ECO:0000256" key="12">
    <source>
        <dbReference type="ARBA" id="ARBA00070278"/>
    </source>
</evidence>
<feature type="domain" description="BAR" evidence="17">
    <location>
        <begin position="14"/>
        <end position="249"/>
    </location>
</feature>
<dbReference type="GO" id="GO:0098887">
    <property type="term" value="P:neurotransmitter receptor transport, endosome to postsynaptic membrane"/>
    <property type="evidence" value="ECO:0007669"/>
    <property type="project" value="TreeGrafter"/>
</dbReference>
<keyword evidence="18" id="KW-1185">Reference proteome</keyword>
<feature type="compositionally biased region" description="Low complexity" evidence="15">
    <location>
        <begin position="748"/>
        <end position="787"/>
    </location>
</feature>
<dbReference type="InterPro" id="IPR047165">
    <property type="entry name" value="RHG17/44/SH3BP1-like"/>
</dbReference>
<feature type="compositionally biased region" description="Low complexity" evidence="15">
    <location>
        <begin position="805"/>
        <end position="815"/>
    </location>
</feature>
<dbReference type="GO" id="GO:0061001">
    <property type="term" value="P:regulation of dendritic spine morphogenesis"/>
    <property type="evidence" value="ECO:0007669"/>
    <property type="project" value="TreeGrafter"/>
</dbReference>
<keyword evidence="6" id="KW-0967">Endosome</keyword>
<dbReference type="RefSeq" id="XP_013911152.1">
    <property type="nucleotide sequence ID" value="XM_014055677.1"/>
</dbReference>
<dbReference type="CDD" id="cd07619">
    <property type="entry name" value="BAR_Rich2"/>
    <property type="match status" value="1"/>
</dbReference>
<evidence type="ECO:0000256" key="1">
    <source>
        <dbReference type="ARBA" id="ARBA00004172"/>
    </source>
</evidence>
<dbReference type="GO" id="GO:0014069">
    <property type="term" value="C:postsynaptic density"/>
    <property type="evidence" value="ECO:0007669"/>
    <property type="project" value="TreeGrafter"/>
</dbReference>
<evidence type="ECO:0000256" key="14">
    <source>
        <dbReference type="ARBA" id="ARBA00076927"/>
    </source>
</evidence>
<evidence type="ECO:0000256" key="2">
    <source>
        <dbReference type="ARBA" id="ARBA00004279"/>
    </source>
</evidence>
<keyword evidence="5" id="KW-0597">Phosphoprotein</keyword>
<dbReference type="PROSITE" id="PS51021">
    <property type="entry name" value="BAR"/>
    <property type="match status" value="1"/>
</dbReference>
<comment type="function">
    <text evidence="10">GTPase-activating protein (GAP) that stimulates the GTPase activity of Rho-type GTPases. Thereby, controls Rho-type GTPases cycling between their active GTP-bound and inactive GDP-bound states. Acts as a GAP at least for CDC42 and RAC1. In neurons, is involved in dendritic spine formation and synaptic plasticity in a specific RAC1-GAP activity. Limits the initiation of exploratory dendritic filopodia. Recruited to actin-patches that seed filopodia, binds specifically to plasma membrane sections that are deformed inward by acto-myosin mediated contractile forces. Acts through GAP activity on RAC1 to reduce actin polymerization necessary for filopodia formation. In association with SHANK3, promotes GRIA1 exocytosis from recycling endosomes and spine morphological changes associated to long-term potentiation.</text>
</comment>
<evidence type="ECO:0000256" key="9">
    <source>
        <dbReference type="ARBA" id="ARBA00034106"/>
    </source>
</evidence>
<dbReference type="Pfam" id="PF03114">
    <property type="entry name" value="BAR"/>
    <property type="match status" value="1"/>
</dbReference>
<dbReference type="SUPFAM" id="SSF103657">
    <property type="entry name" value="BAR/IMD domain-like"/>
    <property type="match status" value="1"/>
</dbReference>